<protein>
    <submittedName>
        <fullName evidence="5">Magnesium/cobalt efflux protein CorC</fullName>
    </submittedName>
</protein>
<dbReference type="EMBL" id="LS483469">
    <property type="protein sequence ID" value="SQI35870.1"/>
    <property type="molecule type" value="Genomic_DNA"/>
</dbReference>
<dbReference type="GO" id="GO:0005886">
    <property type="term" value="C:plasma membrane"/>
    <property type="evidence" value="ECO:0007669"/>
    <property type="project" value="TreeGrafter"/>
</dbReference>
<evidence type="ECO:0000259" key="4">
    <source>
        <dbReference type="PROSITE" id="PS51371"/>
    </source>
</evidence>
<name>A0A2X4US71_SERPL</name>
<dbReference type="Gene3D" id="3.10.580.10">
    <property type="entry name" value="CBS-domain"/>
    <property type="match status" value="1"/>
</dbReference>
<proteinExistence type="predicted"/>
<dbReference type="InterPro" id="IPR000644">
    <property type="entry name" value="CBS_dom"/>
</dbReference>
<reference evidence="5 6" key="1">
    <citation type="submission" date="2018-06" db="EMBL/GenBank/DDBJ databases">
        <authorList>
            <consortium name="Pathogen Informatics"/>
            <person name="Doyle S."/>
        </authorList>
    </citation>
    <scope>NUCLEOTIDE SEQUENCE [LARGE SCALE GENOMIC DNA]</scope>
    <source>
        <strain evidence="5 6">NCTC12961</strain>
    </source>
</reference>
<dbReference type="InterPro" id="IPR036318">
    <property type="entry name" value="FAD-bd_PCMH-like_sf"/>
</dbReference>
<accession>A0A2X4US71</accession>
<dbReference type="PANTHER" id="PTHR22777:SF30">
    <property type="entry name" value="UPF0053 PROTEIN YEGH"/>
    <property type="match status" value="1"/>
</dbReference>
<dbReference type="InterPro" id="IPR044751">
    <property type="entry name" value="Ion_transp-like_CBS"/>
</dbReference>
<dbReference type="SUPFAM" id="SSF56176">
    <property type="entry name" value="FAD-binding/transporter-associated domain-like"/>
    <property type="match status" value="1"/>
</dbReference>
<dbReference type="Proteomes" id="UP000248897">
    <property type="component" value="Chromosome 1"/>
</dbReference>
<dbReference type="Pfam" id="PF00571">
    <property type="entry name" value="CBS"/>
    <property type="match status" value="1"/>
</dbReference>
<dbReference type="GO" id="GO:0050660">
    <property type="term" value="F:flavin adenine dinucleotide binding"/>
    <property type="evidence" value="ECO:0007669"/>
    <property type="project" value="InterPro"/>
</dbReference>
<keyword evidence="2 3" id="KW-0129">CBS domain</keyword>
<dbReference type="SUPFAM" id="SSF54631">
    <property type="entry name" value="CBS-domain pair"/>
    <property type="match status" value="1"/>
</dbReference>
<dbReference type="InterPro" id="IPR046342">
    <property type="entry name" value="CBS_dom_sf"/>
</dbReference>
<organism evidence="5 6">
    <name type="scientific">Serratia plymuthica</name>
    <dbReference type="NCBI Taxonomy" id="82996"/>
    <lineage>
        <taxon>Bacteria</taxon>
        <taxon>Pseudomonadati</taxon>
        <taxon>Pseudomonadota</taxon>
        <taxon>Gammaproteobacteria</taxon>
        <taxon>Enterobacterales</taxon>
        <taxon>Yersiniaceae</taxon>
        <taxon>Serratia</taxon>
    </lineage>
</organism>
<dbReference type="Gene3D" id="3.30.465.10">
    <property type="match status" value="1"/>
</dbReference>
<dbReference type="PROSITE" id="PS51371">
    <property type="entry name" value="CBS"/>
    <property type="match status" value="1"/>
</dbReference>
<evidence type="ECO:0000313" key="6">
    <source>
        <dbReference type="Proteomes" id="UP000248897"/>
    </source>
</evidence>
<dbReference type="SMART" id="SM01091">
    <property type="entry name" value="CorC_HlyC"/>
    <property type="match status" value="1"/>
</dbReference>
<dbReference type="InterPro" id="IPR005170">
    <property type="entry name" value="Transptr-assoc_dom"/>
</dbReference>
<dbReference type="AlphaFoldDB" id="A0A2X4US71"/>
<evidence type="ECO:0000313" key="5">
    <source>
        <dbReference type="EMBL" id="SQI35870.1"/>
    </source>
</evidence>
<dbReference type="PANTHER" id="PTHR22777">
    <property type="entry name" value="HEMOLYSIN-RELATED"/>
    <property type="match status" value="1"/>
</dbReference>
<dbReference type="InterPro" id="IPR016169">
    <property type="entry name" value="FAD-bd_PCMH_sub2"/>
</dbReference>
<feature type="domain" description="CBS" evidence="4">
    <location>
        <begin position="36"/>
        <end position="92"/>
    </location>
</feature>
<evidence type="ECO:0000256" key="1">
    <source>
        <dbReference type="ARBA" id="ARBA00022737"/>
    </source>
</evidence>
<sequence>MWWSKNSASDEPLGVIHTLDVLKQQLTQVPLDLRALVRQPLIFPEQLTLLSALEQFRQAQTHFAFVVDEFGSVEGVVTLTDVMETIAGNLPEAGEDVDTRHDIQQNEDGSWTANGHMPLEDLVLYLPLQLEDKREYHTIAGLLMEHSQRIPQEGEQLQIGDYLFEPLEVSSHRIFESEDHPAVGTGARLRGINRCRAMPGYLYRC</sequence>
<dbReference type="Pfam" id="PF03471">
    <property type="entry name" value="CorC_HlyC"/>
    <property type="match status" value="1"/>
</dbReference>
<keyword evidence="1" id="KW-0677">Repeat</keyword>
<gene>
    <name evidence="5" type="primary">ytfL_2</name>
    <name evidence="5" type="ORF">NCTC12961_01956</name>
</gene>
<dbReference type="CDD" id="cd04590">
    <property type="entry name" value="CBS_pair_CorC_HlyC_assoc"/>
    <property type="match status" value="1"/>
</dbReference>
<evidence type="ECO:0000256" key="3">
    <source>
        <dbReference type="PROSITE-ProRule" id="PRU00703"/>
    </source>
</evidence>
<evidence type="ECO:0000256" key="2">
    <source>
        <dbReference type="ARBA" id="ARBA00023122"/>
    </source>
</evidence>